<dbReference type="PANTHER" id="PTHR30461">
    <property type="entry name" value="DNA-INVERTASE FROM LAMBDOID PROPHAGE"/>
    <property type="match status" value="1"/>
</dbReference>
<dbReference type="AlphaFoldDB" id="A0A4R2LE69"/>
<dbReference type="Pfam" id="PF13408">
    <property type="entry name" value="Zn_ribbon_recom"/>
    <property type="match status" value="1"/>
</dbReference>
<name>A0A4R2LE69_9FIRM</name>
<dbReference type="CDD" id="cd03770">
    <property type="entry name" value="SR_TndX_transposase"/>
    <property type="match status" value="1"/>
</dbReference>
<evidence type="ECO:0000259" key="4">
    <source>
        <dbReference type="PROSITE" id="PS51737"/>
    </source>
</evidence>
<dbReference type="PROSITE" id="PS51736">
    <property type="entry name" value="RECOMBINASES_3"/>
    <property type="match status" value="1"/>
</dbReference>
<dbReference type="InterPro" id="IPR006119">
    <property type="entry name" value="Resolv_N"/>
</dbReference>
<dbReference type="InterPro" id="IPR011109">
    <property type="entry name" value="DNA_bind_recombinase_dom"/>
</dbReference>
<evidence type="ECO:0000256" key="2">
    <source>
        <dbReference type="SAM" id="MobiDB-lite"/>
    </source>
</evidence>
<dbReference type="InterPro" id="IPR038109">
    <property type="entry name" value="DNA_bind_recomb_sf"/>
</dbReference>
<evidence type="ECO:0000313" key="6">
    <source>
        <dbReference type="Proteomes" id="UP000295711"/>
    </source>
</evidence>
<sequence>MPKIRDFDRVTALYERLSKDDEQQGESNSILNQKRFLEDFARKSGMTNIKHFTDDGYTGRNFNRPGFQAMLAEAEAGKIGTIIVKDMSRFGRNYLEVGFYTEILFPKKQIRFIAINNSVDSDKPQDNDFTPFLNIMNEWYAKDTSNKIKSIFLSRMSDGKRCSGSIPYGYNRLPEDKQTLVADPVASQVVKHIFELAAEGLTPPTIARQLTEEKVLIPSAYTLQYHPEQCNRKAEYGCTNWNANTVREILSRQEYLGHTVLRKTIGTNFKTDERRFATDEERLVFEDTHEPIVDSELWEQAHRRLKHATRRIKEGTHKEECLLPGLVYCADCGSKMSYQTNYYKSGEPYHSFRCSSYGNRTVNCTIHHISDKVLYQLVLRSIQRLSSHIIADECGFAEELKSKWEAQANGKPQKQKDELQTINRRLNELDRLIGSLYENFISGLLPEKQYKSLMKKYSTEQDSLESQVSEIQEKLEQTKASSAHIGRFIRLIKKYKQPAELTKEMACELIDKIVVHEATGKKPNRQQQVDIYYNFIGQFDLPLSEKEIAEARQKAEQEAAKKAKCKKNRQRESNVAHQAKAKAERWAANDGHKYPKRICEQCGKEFYPNSTRQRFCNTDCTKAHQQAEKEKKRFAEKGEHTFRQKVCKICGKPFWPSNGQEVLCSEECKAINRRQKQLAYYHRKQSGQKAGEAI</sequence>
<dbReference type="Pfam" id="PF14287">
    <property type="entry name" value="DUF4368"/>
    <property type="match status" value="1"/>
</dbReference>
<comment type="caution">
    <text evidence="5">The sequence shown here is derived from an EMBL/GenBank/DDBJ whole genome shotgun (WGS) entry which is preliminary data.</text>
</comment>
<dbReference type="SUPFAM" id="SSF53041">
    <property type="entry name" value="Resolvase-like"/>
    <property type="match status" value="1"/>
</dbReference>
<keyword evidence="1" id="KW-0175">Coiled coil</keyword>
<dbReference type="Pfam" id="PF00239">
    <property type="entry name" value="Resolvase"/>
    <property type="match status" value="1"/>
</dbReference>
<dbReference type="PROSITE" id="PS51737">
    <property type="entry name" value="RECOMBINASE_DNA_BIND"/>
    <property type="match status" value="1"/>
</dbReference>
<evidence type="ECO:0000256" key="1">
    <source>
        <dbReference type="SAM" id="Coils"/>
    </source>
</evidence>
<dbReference type="OrthoDB" id="9784557at2"/>
<feature type="domain" description="Recombinase" evidence="4">
    <location>
        <begin position="167"/>
        <end position="311"/>
    </location>
</feature>
<dbReference type="InterPro" id="IPR036162">
    <property type="entry name" value="Resolvase-like_N_sf"/>
</dbReference>
<evidence type="ECO:0000259" key="3">
    <source>
        <dbReference type="PROSITE" id="PS51736"/>
    </source>
</evidence>
<feature type="domain" description="Resolvase/invertase-type recombinase catalytic" evidence="3">
    <location>
        <begin position="10"/>
        <end position="159"/>
    </location>
</feature>
<reference evidence="5 6" key="1">
    <citation type="submission" date="2019-03" db="EMBL/GenBank/DDBJ databases">
        <title>Genomic Encyclopedia of Type Strains, Phase IV (KMG-IV): sequencing the most valuable type-strain genomes for metagenomic binning, comparative biology and taxonomic classification.</title>
        <authorList>
            <person name="Goeker M."/>
        </authorList>
    </citation>
    <scope>NUCLEOTIDE SEQUENCE [LARGE SCALE GENOMIC DNA]</scope>
    <source>
        <strain evidence="5 6">DSM 28559</strain>
    </source>
</reference>
<dbReference type="RefSeq" id="WP_132090535.1">
    <property type="nucleotide sequence ID" value="NZ_JANKAQ010000004.1"/>
</dbReference>
<dbReference type="Proteomes" id="UP000295711">
    <property type="component" value="Unassembled WGS sequence"/>
</dbReference>
<dbReference type="InterPro" id="IPR050639">
    <property type="entry name" value="SSR_resolvase"/>
</dbReference>
<dbReference type="GO" id="GO:0000150">
    <property type="term" value="F:DNA strand exchange activity"/>
    <property type="evidence" value="ECO:0007669"/>
    <property type="project" value="InterPro"/>
</dbReference>
<dbReference type="GO" id="GO:0003677">
    <property type="term" value="F:DNA binding"/>
    <property type="evidence" value="ECO:0007669"/>
    <property type="project" value="InterPro"/>
</dbReference>
<dbReference type="InterPro" id="IPR025827">
    <property type="entry name" value="Zn_ribbon_recom_dom"/>
</dbReference>
<dbReference type="Pfam" id="PF07508">
    <property type="entry name" value="Recombinase"/>
    <property type="match status" value="1"/>
</dbReference>
<proteinExistence type="predicted"/>
<dbReference type="EMBL" id="SLXA01000004">
    <property type="protein sequence ID" value="TCO85140.1"/>
    <property type="molecule type" value="Genomic_DNA"/>
</dbReference>
<keyword evidence="6" id="KW-1185">Reference proteome</keyword>
<organism evidence="5 6">
    <name type="scientific">Frisingicoccus caecimuris</name>
    <dbReference type="NCBI Taxonomy" id="1796636"/>
    <lineage>
        <taxon>Bacteria</taxon>
        <taxon>Bacillati</taxon>
        <taxon>Bacillota</taxon>
        <taxon>Clostridia</taxon>
        <taxon>Lachnospirales</taxon>
        <taxon>Lachnospiraceae</taxon>
        <taxon>Frisingicoccus</taxon>
    </lineage>
</organism>
<protein>
    <submittedName>
        <fullName evidence="5">DNA invertase Pin-like site-specific DNA recombinase</fullName>
    </submittedName>
</protein>
<dbReference type="Gene3D" id="3.40.50.1390">
    <property type="entry name" value="Resolvase, N-terminal catalytic domain"/>
    <property type="match status" value="1"/>
</dbReference>
<dbReference type="Gene3D" id="3.90.1750.20">
    <property type="entry name" value="Putative Large Serine Recombinase, Chain B, Domain 2"/>
    <property type="match status" value="1"/>
</dbReference>
<dbReference type="SMART" id="SM00857">
    <property type="entry name" value="Resolvase"/>
    <property type="match status" value="1"/>
</dbReference>
<evidence type="ECO:0000313" key="5">
    <source>
        <dbReference type="EMBL" id="TCO85140.1"/>
    </source>
</evidence>
<dbReference type="InterPro" id="IPR025378">
    <property type="entry name" value="DUF4368"/>
</dbReference>
<feature type="coiled-coil region" evidence="1">
    <location>
        <begin position="454"/>
        <end position="481"/>
    </location>
</feature>
<dbReference type="PANTHER" id="PTHR30461:SF23">
    <property type="entry name" value="DNA RECOMBINASE-RELATED"/>
    <property type="match status" value="1"/>
</dbReference>
<feature type="region of interest" description="Disordered" evidence="2">
    <location>
        <begin position="562"/>
        <end position="587"/>
    </location>
</feature>
<accession>A0A4R2LE69</accession>
<gene>
    <name evidence="5" type="ORF">EV212_104196</name>
</gene>